<dbReference type="GO" id="GO:0005634">
    <property type="term" value="C:nucleus"/>
    <property type="evidence" value="ECO:0007669"/>
    <property type="project" value="TreeGrafter"/>
</dbReference>
<dbReference type="EMBL" id="JAWIZZ010000045">
    <property type="protein sequence ID" value="KAK5779992.1"/>
    <property type="molecule type" value="Genomic_DNA"/>
</dbReference>
<evidence type="ECO:0000313" key="3">
    <source>
        <dbReference type="Proteomes" id="UP001306508"/>
    </source>
</evidence>
<dbReference type="PANTHER" id="PTHR13349:SF2">
    <property type="entry name" value="TRANSLATION MACHINERY-ASSOCIATED PROTEIN 16"/>
    <property type="match status" value="1"/>
</dbReference>
<dbReference type="InterPro" id="IPR038356">
    <property type="entry name" value="Tma16_sf"/>
</dbReference>
<dbReference type="PANTHER" id="PTHR13349">
    <property type="entry name" value="TRANSLATION MACHINERY-ASSOCIATED PROTEIN 16"/>
    <property type="match status" value="1"/>
</dbReference>
<protein>
    <recommendedName>
        <fullName evidence="4">Translation machinery-associated protein 16</fullName>
    </recommendedName>
</protein>
<gene>
    <name evidence="2" type="ORF">RI543_002532</name>
</gene>
<dbReference type="InterPro" id="IPR021346">
    <property type="entry name" value="Tma16"/>
</dbReference>
<evidence type="ECO:0008006" key="4">
    <source>
        <dbReference type="Google" id="ProtNLM"/>
    </source>
</evidence>
<comment type="caution">
    <text evidence="2">The sequence shown here is derived from an EMBL/GenBank/DDBJ whole genome shotgun (WGS) entry which is preliminary data.</text>
</comment>
<name>A0AAN7WQR6_9SACH</name>
<proteinExistence type="inferred from homology"/>
<evidence type="ECO:0000313" key="2">
    <source>
        <dbReference type="EMBL" id="KAK5779992.1"/>
    </source>
</evidence>
<keyword evidence="3" id="KW-1185">Reference proteome</keyword>
<dbReference type="Proteomes" id="UP001306508">
    <property type="component" value="Unassembled WGS sequence"/>
</dbReference>
<dbReference type="Pfam" id="PF11176">
    <property type="entry name" value="Tma16"/>
    <property type="match status" value="1"/>
</dbReference>
<comment type="similarity">
    <text evidence="1">Belongs to the TMA16 family.</text>
</comment>
<sequence>MPLSKSLSKIHKNLHIKKKATGKDVTIHPNGRKFKQINRATLREAKLQSKKKEFTERRSNELARVKFIQDLINTLDEYKNCTKFDANEIASFIQLFINRDDEEIEEFKSKRRPNRPPHNKQVLLENKKKLEMEEFDKGFQIPDLTLEENVKFLRNWNGSFGAMSTLKLIRVNSKGEIVIN</sequence>
<evidence type="ECO:0000256" key="1">
    <source>
        <dbReference type="ARBA" id="ARBA00034127"/>
    </source>
</evidence>
<reference evidence="3" key="1">
    <citation type="submission" date="2023-07" db="EMBL/GenBank/DDBJ databases">
        <title>A draft genome of Kazachstania heterogenica Y-27499.</title>
        <authorList>
            <person name="Donic C."/>
            <person name="Kralova J.S."/>
            <person name="Fidel L."/>
            <person name="Ben-Dor S."/>
            <person name="Jung S."/>
        </authorList>
    </citation>
    <scope>NUCLEOTIDE SEQUENCE [LARGE SCALE GENOMIC DNA]</scope>
    <source>
        <strain evidence="3">Y27499</strain>
    </source>
</reference>
<dbReference type="Gene3D" id="1.20.1440.170">
    <property type="entry name" value="Translation machinery-associated protein 16-like"/>
    <property type="match status" value="1"/>
</dbReference>
<organism evidence="2 3">
    <name type="scientific">Arxiozyma heterogenica</name>
    <dbReference type="NCBI Taxonomy" id="278026"/>
    <lineage>
        <taxon>Eukaryota</taxon>
        <taxon>Fungi</taxon>
        <taxon>Dikarya</taxon>
        <taxon>Ascomycota</taxon>
        <taxon>Saccharomycotina</taxon>
        <taxon>Saccharomycetes</taxon>
        <taxon>Saccharomycetales</taxon>
        <taxon>Saccharomycetaceae</taxon>
        <taxon>Arxiozyma</taxon>
    </lineage>
</organism>
<dbReference type="AlphaFoldDB" id="A0AAN7WQR6"/>
<accession>A0AAN7WQR6</accession>